<feature type="chain" id="PRO_5014655508" description="Ig-like domain-containing protein" evidence="1">
    <location>
        <begin position="22"/>
        <end position="119"/>
    </location>
</feature>
<evidence type="ECO:0008006" key="4">
    <source>
        <dbReference type="Google" id="ProtNLM"/>
    </source>
</evidence>
<evidence type="ECO:0000256" key="1">
    <source>
        <dbReference type="SAM" id="SignalP"/>
    </source>
</evidence>
<sequence length="119" mass="12693">MTKFSLSLATALLLVGPPAGAEPVTIQNAYVNAVMVTADDTDGGCMASLSIDPATRLPGCGANWVTFSCSGELTTELRAYRMLDQAQLALANGKRVQVVITNEQQHNGYCFVSRIDVLR</sequence>
<dbReference type="RefSeq" id="WP_100920457.1">
    <property type="nucleotide sequence ID" value="NZ_CP020370.1"/>
</dbReference>
<feature type="signal peptide" evidence="1">
    <location>
        <begin position="1"/>
        <end position="21"/>
    </location>
</feature>
<protein>
    <recommendedName>
        <fullName evidence="4">Ig-like domain-containing protein</fullName>
    </recommendedName>
</protein>
<gene>
    <name evidence="2" type="ORF">THSYN_18580</name>
</gene>
<dbReference type="OrthoDB" id="5770228at2"/>
<proteinExistence type="predicted"/>
<evidence type="ECO:0000313" key="2">
    <source>
        <dbReference type="EMBL" id="AUB82745.1"/>
    </source>
</evidence>
<keyword evidence="1" id="KW-0732">Signal</keyword>
<dbReference type="KEGG" id="tsy:THSYN_18580"/>
<dbReference type="EMBL" id="CP020370">
    <property type="protein sequence ID" value="AUB82745.1"/>
    <property type="molecule type" value="Genomic_DNA"/>
</dbReference>
<dbReference type="AlphaFoldDB" id="A0A2K8UB12"/>
<name>A0A2K8UB12_9GAMM</name>
<accession>A0A2K8UB12</accession>
<dbReference type="Proteomes" id="UP000232638">
    <property type="component" value="Chromosome"/>
</dbReference>
<organism evidence="2 3">
    <name type="scientific">Candidatus Thiodictyon syntrophicum</name>
    <dbReference type="NCBI Taxonomy" id="1166950"/>
    <lineage>
        <taxon>Bacteria</taxon>
        <taxon>Pseudomonadati</taxon>
        <taxon>Pseudomonadota</taxon>
        <taxon>Gammaproteobacteria</taxon>
        <taxon>Chromatiales</taxon>
        <taxon>Chromatiaceae</taxon>
        <taxon>Thiodictyon</taxon>
    </lineage>
</organism>
<reference evidence="2 3" key="1">
    <citation type="submission" date="2017-03" db="EMBL/GenBank/DDBJ databases">
        <title>Complete genome sequence of Candidatus 'Thiodictyon syntrophicum' sp. nov. strain Cad16T, a photolithoautotroph purple sulfur bacterium isolated from an alpine meromictic lake.</title>
        <authorList>
            <person name="Luedin S.M."/>
            <person name="Pothier J.F."/>
            <person name="Danza F."/>
            <person name="Storelli N."/>
            <person name="Wittwer M."/>
            <person name="Tonolla M."/>
        </authorList>
    </citation>
    <scope>NUCLEOTIDE SEQUENCE [LARGE SCALE GENOMIC DNA]</scope>
    <source>
        <strain evidence="2 3">Cad16T</strain>
    </source>
</reference>
<keyword evidence="3" id="KW-1185">Reference proteome</keyword>
<evidence type="ECO:0000313" key="3">
    <source>
        <dbReference type="Proteomes" id="UP000232638"/>
    </source>
</evidence>